<comment type="caution">
    <text evidence="2">The sequence shown here is derived from an EMBL/GenBank/DDBJ whole genome shotgun (WGS) entry which is preliminary data.</text>
</comment>
<dbReference type="Pfam" id="PF22016">
    <property type="entry name" value="DUF6933"/>
    <property type="match status" value="1"/>
</dbReference>
<dbReference type="Proteomes" id="UP000606889">
    <property type="component" value="Unassembled WGS sequence"/>
</dbReference>
<proteinExistence type="predicted"/>
<gene>
    <name evidence="2" type="ORF">H8S18_08320</name>
</gene>
<reference evidence="2 3" key="1">
    <citation type="submission" date="2020-08" db="EMBL/GenBank/DDBJ databases">
        <title>Genome public.</title>
        <authorList>
            <person name="Liu C."/>
            <person name="Sun Q."/>
        </authorList>
    </citation>
    <scope>NUCLEOTIDE SEQUENCE [LARGE SCALE GENOMIC DNA]</scope>
    <source>
        <strain evidence="2 3">NSJ-35</strain>
    </source>
</reference>
<keyword evidence="3" id="KW-1185">Reference proteome</keyword>
<dbReference type="RefSeq" id="WP_186857848.1">
    <property type="nucleotide sequence ID" value="NZ_JACOON010000004.1"/>
</dbReference>
<evidence type="ECO:0000259" key="1">
    <source>
        <dbReference type="Pfam" id="PF22016"/>
    </source>
</evidence>
<evidence type="ECO:0000313" key="3">
    <source>
        <dbReference type="Proteomes" id="UP000606889"/>
    </source>
</evidence>
<evidence type="ECO:0000313" key="2">
    <source>
        <dbReference type="EMBL" id="MBC5648339.1"/>
    </source>
</evidence>
<protein>
    <recommendedName>
        <fullName evidence="1">DUF6933 domain-containing protein</fullName>
    </recommendedName>
</protein>
<feature type="domain" description="DUF6933" evidence="1">
    <location>
        <begin position="6"/>
        <end position="158"/>
    </location>
</feature>
<name>A0ABR7EH24_9FIRM</name>
<sequence length="168" mass="18852">MEFGYTIPLQKRMGIKGLRYGAEVKRIFCWDLHVIRLHGREALLAVHCASRYAVVLAMGEKEWARLPETALGGIRAALAADGFAAAQVETYIECAGKIQVTRTHGRREVAFLNRAWDDVAAQDWLFDPEEVSQFLLDYEVNGSLCRCAGYAGLGRPRERMAEELSVFT</sequence>
<accession>A0ABR7EH24</accession>
<organism evidence="2 3">
    <name type="scientific">Christensenella tenuis</name>
    <dbReference type="NCBI Taxonomy" id="2763033"/>
    <lineage>
        <taxon>Bacteria</taxon>
        <taxon>Bacillati</taxon>
        <taxon>Bacillota</taxon>
        <taxon>Clostridia</taxon>
        <taxon>Christensenellales</taxon>
        <taxon>Christensenellaceae</taxon>
        <taxon>Christensenella</taxon>
    </lineage>
</organism>
<dbReference type="InterPro" id="IPR053864">
    <property type="entry name" value="DUF6933"/>
</dbReference>
<dbReference type="EMBL" id="JACOON010000004">
    <property type="protein sequence ID" value="MBC5648339.1"/>
    <property type="molecule type" value="Genomic_DNA"/>
</dbReference>